<feature type="compositionally biased region" description="Polar residues" evidence="3">
    <location>
        <begin position="1407"/>
        <end position="1429"/>
    </location>
</feature>
<dbReference type="InterPro" id="IPR002110">
    <property type="entry name" value="Ankyrin_rpt"/>
</dbReference>
<evidence type="ECO:0000259" key="6">
    <source>
        <dbReference type="PROSITE" id="PS51126"/>
    </source>
</evidence>
<dbReference type="GO" id="GO:0007264">
    <property type="term" value="P:small GTPase-mediated signal transduction"/>
    <property type="evidence" value="ECO:0007669"/>
    <property type="project" value="InterPro"/>
</dbReference>
<feature type="compositionally biased region" description="Low complexity" evidence="3">
    <location>
        <begin position="2405"/>
        <end position="2415"/>
    </location>
</feature>
<proteinExistence type="predicted"/>
<dbReference type="VEuPathDB" id="FungiDB:ATCC64974_55830"/>
<dbReference type="VEuPathDB" id="FungiDB:M747DRAFT_45133"/>
<feature type="domain" description="Dilute" evidence="6">
    <location>
        <begin position="2196"/>
        <end position="2490"/>
    </location>
</feature>
<name>A0A100I8G8_ASPNG</name>
<dbReference type="PANTHER" id="PTHR16027:SF6">
    <property type="entry name" value="DILUTE DOMAIN-CONTAINING PROTEIN"/>
    <property type="match status" value="1"/>
</dbReference>
<dbReference type="InterPro" id="IPR002710">
    <property type="entry name" value="Dilute_dom"/>
</dbReference>
<feature type="region of interest" description="Disordered" evidence="3">
    <location>
        <begin position="2502"/>
        <end position="2562"/>
    </location>
</feature>
<feature type="compositionally biased region" description="Basic and acidic residues" evidence="3">
    <location>
        <begin position="183"/>
        <end position="197"/>
    </location>
</feature>
<gene>
    <name evidence="7" type="ORF">ABL_01768</name>
</gene>
<evidence type="ECO:0000256" key="3">
    <source>
        <dbReference type="SAM" id="MobiDB-lite"/>
    </source>
</evidence>
<feature type="region of interest" description="Disordered" evidence="3">
    <location>
        <begin position="736"/>
        <end position="764"/>
    </location>
</feature>
<dbReference type="PROSITE" id="PS50297">
    <property type="entry name" value="ANK_REP_REGION"/>
    <property type="match status" value="1"/>
</dbReference>
<dbReference type="SMART" id="SM00248">
    <property type="entry name" value="ANK"/>
    <property type="match status" value="3"/>
</dbReference>
<feature type="repeat" description="ANK" evidence="1">
    <location>
        <begin position="2003"/>
        <end position="2035"/>
    </location>
</feature>
<dbReference type="InterPro" id="IPR036770">
    <property type="entry name" value="Ankyrin_rpt-contain_sf"/>
</dbReference>
<dbReference type="VEuPathDB" id="FungiDB:ASPNIDRAFT2_1158344"/>
<dbReference type="SMART" id="SM00147">
    <property type="entry name" value="RasGEF"/>
    <property type="match status" value="1"/>
</dbReference>
<feature type="domain" description="Ras-GEF" evidence="4">
    <location>
        <begin position="1454"/>
        <end position="1697"/>
    </location>
</feature>
<feature type="region of interest" description="Disordered" evidence="3">
    <location>
        <begin position="585"/>
        <end position="612"/>
    </location>
</feature>
<evidence type="ECO:0000313" key="8">
    <source>
        <dbReference type="Proteomes" id="UP000068243"/>
    </source>
</evidence>
<dbReference type="VEuPathDB" id="FungiDB:ATCC64974_55840"/>
<feature type="compositionally biased region" description="Polar residues" evidence="3">
    <location>
        <begin position="19"/>
        <end position="28"/>
    </location>
</feature>
<dbReference type="PANTHER" id="PTHR16027">
    <property type="entry name" value="DILUTE DOMAIN-CONTAINING PROTEIN YPR089W"/>
    <property type="match status" value="1"/>
</dbReference>
<feature type="compositionally biased region" description="Basic and acidic residues" evidence="3">
    <location>
        <begin position="2301"/>
        <end position="2310"/>
    </location>
</feature>
<dbReference type="PROSITE" id="PS50088">
    <property type="entry name" value="ANK_REPEAT"/>
    <property type="match status" value="2"/>
</dbReference>
<dbReference type="CDD" id="cd06224">
    <property type="entry name" value="REM"/>
    <property type="match status" value="1"/>
</dbReference>
<evidence type="ECO:0000259" key="5">
    <source>
        <dbReference type="PROSITE" id="PS50212"/>
    </source>
</evidence>
<feature type="region of interest" description="Disordered" evidence="3">
    <location>
        <begin position="1394"/>
        <end position="1434"/>
    </location>
</feature>
<feature type="region of interest" description="Disordered" evidence="3">
    <location>
        <begin position="1"/>
        <end position="29"/>
    </location>
</feature>
<dbReference type="OrthoDB" id="10254377at2759"/>
<feature type="region of interest" description="Disordered" evidence="3">
    <location>
        <begin position="1253"/>
        <end position="1288"/>
    </location>
</feature>
<dbReference type="PaxDb" id="5061-CADANGAP00002290"/>
<feature type="region of interest" description="Disordered" evidence="3">
    <location>
        <begin position="1746"/>
        <end position="1816"/>
    </location>
</feature>
<dbReference type="PROSITE" id="PS50212">
    <property type="entry name" value="RASGEF_NTER"/>
    <property type="match status" value="1"/>
</dbReference>
<dbReference type="InterPro" id="IPR001895">
    <property type="entry name" value="RASGEF_cat_dom"/>
</dbReference>
<keyword evidence="1" id="KW-0040">ANK repeat</keyword>
<dbReference type="GO" id="GO:0051020">
    <property type="term" value="F:GTPase binding"/>
    <property type="evidence" value="ECO:0007669"/>
    <property type="project" value="TreeGrafter"/>
</dbReference>
<dbReference type="Gene3D" id="1.20.870.10">
    <property type="entry name" value="Son of sevenless (SoS) protein Chain: S domain 1"/>
    <property type="match status" value="1"/>
</dbReference>
<dbReference type="VEuPathDB" id="FungiDB:An02g08380"/>
<feature type="repeat" description="ANK" evidence="1">
    <location>
        <begin position="1970"/>
        <end position="2002"/>
    </location>
</feature>
<dbReference type="GO" id="GO:0005085">
    <property type="term" value="F:guanyl-nucleotide exchange factor activity"/>
    <property type="evidence" value="ECO:0007669"/>
    <property type="project" value="UniProtKB-KW"/>
</dbReference>
<dbReference type="Gene3D" id="1.10.840.10">
    <property type="entry name" value="Ras guanine-nucleotide exchange factors catalytic domain"/>
    <property type="match status" value="1"/>
</dbReference>
<dbReference type="Proteomes" id="UP000068243">
    <property type="component" value="Unassembled WGS sequence"/>
</dbReference>
<feature type="compositionally biased region" description="Polar residues" evidence="3">
    <location>
        <begin position="167"/>
        <end position="181"/>
    </location>
</feature>
<evidence type="ECO:0000256" key="2">
    <source>
        <dbReference type="PROSITE-ProRule" id="PRU00168"/>
    </source>
</evidence>
<dbReference type="InterPro" id="IPR037986">
    <property type="entry name" value="Myo5p-like_CBD_DIL"/>
</dbReference>
<feature type="compositionally biased region" description="Basic and acidic residues" evidence="3">
    <location>
        <begin position="1800"/>
        <end position="1816"/>
    </location>
</feature>
<feature type="domain" description="N-terminal Ras-GEF" evidence="5">
    <location>
        <begin position="405"/>
        <end position="533"/>
    </location>
</feature>
<dbReference type="InterPro" id="IPR000651">
    <property type="entry name" value="Ras-like_Gua-exchang_fac_N"/>
</dbReference>
<organism evidence="7 8">
    <name type="scientific">Aspergillus niger</name>
    <dbReference type="NCBI Taxonomy" id="5061"/>
    <lineage>
        <taxon>Eukaryota</taxon>
        <taxon>Fungi</taxon>
        <taxon>Dikarya</taxon>
        <taxon>Ascomycota</taxon>
        <taxon>Pezizomycotina</taxon>
        <taxon>Eurotiomycetes</taxon>
        <taxon>Eurotiomycetidae</taxon>
        <taxon>Eurotiales</taxon>
        <taxon>Aspergillaceae</taxon>
        <taxon>Aspergillus</taxon>
        <taxon>Aspergillus subgen. Circumdati</taxon>
    </lineage>
</organism>
<dbReference type="Pfam" id="PF00617">
    <property type="entry name" value="RasGEF"/>
    <property type="match status" value="1"/>
</dbReference>
<dbReference type="PROSITE" id="PS50009">
    <property type="entry name" value="RASGEF_CAT"/>
    <property type="match status" value="1"/>
</dbReference>
<evidence type="ECO:0000259" key="4">
    <source>
        <dbReference type="PROSITE" id="PS50009"/>
    </source>
</evidence>
<feature type="compositionally biased region" description="Basic residues" evidence="3">
    <location>
        <begin position="235"/>
        <end position="244"/>
    </location>
</feature>
<dbReference type="SUPFAM" id="SSF48366">
    <property type="entry name" value="Ras GEF"/>
    <property type="match status" value="1"/>
</dbReference>
<dbReference type="SMART" id="SM00229">
    <property type="entry name" value="RasGEFN"/>
    <property type="match status" value="1"/>
</dbReference>
<feature type="compositionally biased region" description="Low complexity" evidence="3">
    <location>
        <begin position="2539"/>
        <end position="2557"/>
    </location>
</feature>
<evidence type="ECO:0000313" key="7">
    <source>
        <dbReference type="EMBL" id="GAQ36619.1"/>
    </source>
</evidence>
<dbReference type="VEuPathDB" id="FungiDB:ASPNIDRAFT2_1122211"/>
<feature type="compositionally biased region" description="Polar residues" evidence="3">
    <location>
        <begin position="2524"/>
        <end position="2538"/>
    </location>
</feature>
<feature type="region of interest" description="Disordered" evidence="3">
    <location>
        <begin position="153"/>
        <end position="260"/>
    </location>
</feature>
<evidence type="ECO:0000256" key="1">
    <source>
        <dbReference type="PROSITE-ProRule" id="PRU00023"/>
    </source>
</evidence>
<dbReference type="Pfam" id="PF01843">
    <property type="entry name" value="DIL"/>
    <property type="match status" value="1"/>
</dbReference>
<dbReference type="PROSITE" id="PS51126">
    <property type="entry name" value="DILUTE"/>
    <property type="match status" value="1"/>
</dbReference>
<dbReference type="VEuPathDB" id="FungiDB:An02g08390"/>
<feature type="compositionally biased region" description="Basic and acidic residues" evidence="3">
    <location>
        <begin position="1782"/>
        <end position="1792"/>
    </location>
</feature>
<feature type="region of interest" description="Disordered" evidence="3">
    <location>
        <begin position="1304"/>
        <end position="1325"/>
    </location>
</feature>
<dbReference type="SMART" id="SM01132">
    <property type="entry name" value="DIL"/>
    <property type="match status" value="1"/>
</dbReference>
<comment type="caution">
    <text evidence="7">The sequence shown here is derived from an EMBL/GenBank/DDBJ whole genome shotgun (WGS) entry which is preliminary data.</text>
</comment>
<dbReference type="InterPro" id="IPR036964">
    <property type="entry name" value="RASGEF_cat_dom_sf"/>
</dbReference>
<feature type="region of interest" description="Disordered" evidence="3">
    <location>
        <begin position="916"/>
        <end position="992"/>
    </location>
</feature>
<dbReference type="EMBL" id="BCMY01000002">
    <property type="protein sequence ID" value="GAQ36619.1"/>
    <property type="molecule type" value="Genomic_DNA"/>
</dbReference>
<evidence type="ECO:0008006" key="9">
    <source>
        <dbReference type="Google" id="ProtNLM"/>
    </source>
</evidence>
<sequence length="2619" mass="290210">MALSSASVDRFPSEPGQPQIDTLSTSVDPETEAKVLASADTQYATTDLRRAHTVAHGRNTKESPTIGSRTTRERLATSLLRVKDSHELLRKRSFKRPDTSQAPRDAAVGAREPNHFTVGNVGQNGKIFLRYDRRVVLYLATSDVMITMLTPLSHSSRPIRNPPTKETFPTPSIPSPSQSRQEPFPHGRGGLESDEPSRWSNSQLSELRPDLIPEESCEDGDSVHTESARSQYHGLPHHRPRKAHSFSTISEQRSESRAGRAGELRIYIDRADNRPKTANEPSQRALEDSIPRYRLDLPQSSLDNETALHSSIYSRTSLSDIMRTSRLPREYWIGTLASDTYLRNPERPSFVSSVFSGAGAIELPRSSAVSENPVFYELKEPIEPAIFETLVSEMDKESVVRYASGTKDISAATPARIVAQISSASFMDYELVSDFFLTFRSYISTSTLLALLLARLRWAINRLQDDGRIIRIRTFAALRHWILNYFVDDFVPEYDLRGHFCETINSMYDDVKSRQGGGMSDLKILIDLKRCWYGKSSLYWDLPSDHDVFQSPDVAILPGDREADPLEMAGGGDLLALVRTKSGLEASPPGTQYRPNHHSRNNSSNTVKSVPISAGSDRSFQAISCSLPPKSPKRLSLSLAHKAPHPVPLMPLKPTSSREAYPPSPLTSRRYPYLGHSHKRSGSFSDSVRDDRAPFSLVNPEQQGVAARQEALDLSSLIRGELYPPAESYTIMMAPPSPPLPSSAKDLASDRRSTSHGVHKPAASTSGVKTIIGSIRRALNSRHGASGSLSRAMNRPANASLPGRTSALPTNVAFGSDAYRGRKTATGVKRPTRIDTLCDEVLKQYRAAISEQTDTTGGSQSADSQNQAELHFSAPGMPRATSQVTAGSESIVIVDGTGLGLPVMSGAIGEANAGLQQPPGFLEAEPSPATVRAPSPYAPHQRSTLATDEYSLPIFYDEPNPGPSSRASKFLRPSRFSEASRRSYSVERASTSWKRTSSSLRLRKYASFQSGVSKHRLTMGSDSVPPLPPGSLQQPLDKPSGPTLRRRPGGDLRQMRNGGGFQSRPDSGSFVSDITYRSSGADTAVTRVDEPYSRPQTSLIPPNPRFSLLTTHSSQNLRRSFEDAIAQFAQIPDDDDGGVESTLLKLEGKWHGTSAGDAEASAAGSDQYLQHYNPGEVTGEDWLRQSRGSAGPHSFANSNAVARRRQTFLGDGLTYSQVQGRIVPQRPYSDSIAESEDSYSSIPLLERGLSDESMKKPVVSRPTSHMAGPSRFQPSFSSRETSDVESSHPSINIVKETESMKRIPRGSTLPGISSGSRKHTGRLSGLSSGISIDMIDSQEAAEQRFSIDTQSMTDSSLGIPPHPLAHPPSPPMTVQNTRSVGSWTTPLNPVLFQAQPLTPDPSPRNKMAQQANTRPLNTQQVSGDVLSQSEKGRRLPEPLKAAGPEHVPFVLSCESHVLAQQLTLVEMAALSEVDWRDLVDMRWSSGSPTVLSWVQFLMEDEHRGIDLVVGRFNLMVRWVLSEIVLTQDIHERARTIAKFIHTAAHARRMCNYATMLQIAIALSSTDCSRLQATWDLVPVSDKRLLKDMESLTQPIRNFHELRLEMEMANAQDGCIPFVGLYVHDLTYNAQKPARVTTQDGESLINFERYRTTAKIVKSLLRLIDASTRYRFEPVPGIIERCLWIASLSEEQVQLRKTIPKEADPPVCVPSYFLLHGARARASLPDSLPSLLCWFLTLSHFPPAMDASGSPRGASDDLDRSDPDLADRSAARKSLHAAGLPDDLPKSLDDRRSIPLIQPETEIRRNTRSDKPRSPREIEYNEKCNRWLIRFRSAGQSQFLTTPVAAKPLSFSLALDDHTHDEEHNLQAQYGRGLAASTDDDNESTTTARLEDSDARLMEMLAAQAAHREVESLGADEEAIATDEKLSDAEKKDILQRSLNMAASNGDVERVRRLVQGHAAEYVDVNKPDEEGTVPLIYASCFGHQDVVSALLDAGSHIDQQDRNQWSALMWAMTNRHKTIAKILLDHGASPDIKSSSGGTAFDFAQPGSEISEYLHENGYHFGPSAIEDDFYDSGFGHGRFEEEIAENELKRRMMMEESAINLEVDLSSLGLDEKFDSLDEEELEEEQQEFVWDRCLNDQMFVFQESELERILNIIITNMTPQRSPSQKPVPANLLFLSARYAHYHASPELLAKLLVSATEKINDVVERHQWDMTILAFWMSNATLLLHYLKKDGGLVESTVEFQLHLAELINEIFILIIRDAERRMNKVLDAAMLDHETIPGLEDVHFQNEWKLFRSKSKKTPEPAEKRFRPPSPRRRAQVSPRNITSLLSSTLFVLDLYDVHSVITTQIISQLLYWLGAETFNRIMSTKRYLARTKAMQIRMNVSTLEDWARNNNRQPEHYENGSTSSTGESTMESARRHLAPVIQLLQWLQCFSSLGDDFESLVTTLLQLQQLTPAQLLHAVKSYRPEVGEKGLTKPAMKFLIELQRDPGLLFREQAKLQAPKQNTAAPEAGPTDGRPQTPPASTASETAGSPSTRASVASPGSSVASPHPGPSAWMDERSNNVFLDPSLTLPFSLPTSTDMLISYGAGWGGTNRERARKYIPTVPPEVLSRFDRDS</sequence>
<dbReference type="VEuPathDB" id="FungiDB:M747DRAFT_296006"/>
<feature type="region of interest" description="Disordered" evidence="3">
    <location>
        <begin position="2394"/>
        <end position="2415"/>
    </location>
</feature>
<reference evidence="8" key="1">
    <citation type="journal article" date="2016" name="Genome Announc.">
        <title>Draft genome sequence of Aspergillus niger strain An76.</title>
        <authorList>
            <person name="Gong W."/>
            <person name="Cheng Z."/>
            <person name="Zhang H."/>
            <person name="Liu L."/>
            <person name="Gao P."/>
            <person name="Wang L."/>
        </authorList>
    </citation>
    <scope>NUCLEOTIDE SEQUENCE [LARGE SCALE GENOMIC DNA]</scope>
    <source>
        <strain evidence="8">An76</strain>
    </source>
</reference>
<dbReference type="SUPFAM" id="SSF48403">
    <property type="entry name" value="Ankyrin repeat"/>
    <property type="match status" value="1"/>
</dbReference>
<dbReference type="InterPro" id="IPR052072">
    <property type="entry name" value="Vascular_dev_regulator"/>
</dbReference>
<dbReference type="Pfam" id="PF00618">
    <property type="entry name" value="RasGEF_N"/>
    <property type="match status" value="1"/>
</dbReference>
<dbReference type="Pfam" id="PF12796">
    <property type="entry name" value="Ank_2"/>
    <property type="match status" value="1"/>
</dbReference>
<dbReference type="CDD" id="cd15473">
    <property type="entry name" value="Myo5p-like_CBD_DIL_ANK"/>
    <property type="match status" value="1"/>
</dbReference>
<dbReference type="InterPro" id="IPR023578">
    <property type="entry name" value="Ras_GEF_dom_sf"/>
</dbReference>
<feature type="region of interest" description="Disordered" evidence="3">
    <location>
        <begin position="2298"/>
        <end position="2321"/>
    </location>
</feature>
<feature type="region of interest" description="Disordered" evidence="3">
    <location>
        <begin position="1016"/>
        <end position="1106"/>
    </location>
</feature>
<feature type="region of interest" description="Disordered" evidence="3">
    <location>
        <begin position="646"/>
        <end position="688"/>
    </location>
</feature>
<dbReference type="Gene3D" id="1.25.40.20">
    <property type="entry name" value="Ankyrin repeat-containing domain"/>
    <property type="match status" value="1"/>
</dbReference>
<protein>
    <recommendedName>
        <fullName evidence="9">Guanine nucleotide exchange factor</fullName>
    </recommendedName>
</protein>
<feature type="compositionally biased region" description="Basic and acidic residues" evidence="3">
    <location>
        <begin position="1753"/>
        <end position="1769"/>
    </location>
</feature>
<dbReference type="OMA" id="ICNYATM"/>
<feature type="compositionally biased region" description="Polar residues" evidence="3">
    <location>
        <begin position="1064"/>
        <end position="1081"/>
    </location>
</feature>
<accession>A0A100I8G8</accession>
<keyword evidence="2" id="KW-0344">Guanine-nucleotide releasing factor</keyword>